<reference evidence="2" key="1">
    <citation type="journal article" date="2019" name="Int. J. Syst. Evol. Microbiol.">
        <title>The Global Catalogue of Microorganisms (GCM) 10K type strain sequencing project: providing services to taxonomists for standard genome sequencing and annotation.</title>
        <authorList>
            <consortium name="The Broad Institute Genomics Platform"/>
            <consortium name="The Broad Institute Genome Sequencing Center for Infectious Disease"/>
            <person name="Wu L."/>
            <person name="Ma J."/>
        </authorList>
    </citation>
    <scope>NUCLEOTIDE SEQUENCE [LARGE SCALE GENOMIC DNA]</scope>
    <source>
        <strain evidence="2">CGMCC 1.15043</strain>
    </source>
</reference>
<protein>
    <submittedName>
        <fullName evidence="1">Uncharacterized protein</fullName>
    </submittedName>
</protein>
<name>A0ABQ1ER10_9BACL</name>
<organism evidence="1 2">
    <name type="scientific">Paenibacillus marchantiophytorum</name>
    <dbReference type="NCBI Taxonomy" id="1619310"/>
    <lineage>
        <taxon>Bacteria</taxon>
        <taxon>Bacillati</taxon>
        <taxon>Bacillota</taxon>
        <taxon>Bacilli</taxon>
        <taxon>Bacillales</taxon>
        <taxon>Paenibacillaceae</taxon>
        <taxon>Paenibacillus</taxon>
    </lineage>
</organism>
<keyword evidence="2" id="KW-1185">Reference proteome</keyword>
<evidence type="ECO:0000313" key="2">
    <source>
        <dbReference type="Proteomes" id="UP000615455"/>
    </source>
</evidence>
<sequence>MLYGSFQSIFKLYRIFGDVSTMHLLSAFSPNFAVATNPPELGRAIRMIGWPMTYELESAPKREPFISILW</sequence>
<dbReference type="Proteomes" id="UP000615455">
    <property type="component" value="Unassembled WGS sequence"/>
</dbReference>
<proteinExistence type="predicted"/>
<accession>A0ABQ1ER10</accession>
<dbReference type="EMBL" id="BMHE01000014">
    <property type="protein sequence ID" value="GFZ83428.1"/>
    <property type="molecule type" value="Genomic_DNA"/>
</dbReference>
<comment type="caution">
    <text evidence="1">The sequence shown here is derived from an EMBL/GenBank/DDBJ whole genome shotgun (WGS) entry which is preliminary data.</text>
</comment>
<evidence type="ECO:0000313" key="1">
    <source>
        <dbReference type="EMBL" id="GFZ83428.1"/>
    </source>
</evidence>
<gene>
    <name evidence="1" type="ORF">GCM10008018_31740</name>
</gene>